<dbReference type="GO" id="GO:0007165">
    <property type="term" value="P:signal transduction"/>
    <property type="evidence" value="ECO:0007669"/>
    <property type="project" value="UniProtKB-KW"/>
</dbReference>
<feature type="transmembrane region" description="Helical" evidence="8">
    <location>
        <begin position="12"/>
        <end position="31"/>
    </location>
</feature>
<evidence type="ECO:0000256" key="2">
    <source>
        <dbReference type="ARBA" id="ARBA00022475"/>
    </source>
</evidence>
<reference evidence="9" key="2">
    <citation type="submission" date="2020-05" db="UniProtKB">
        <authorList>
            <consortium name="EnsemblMetazoa"/>
        </authorList>
    </citation>
    <scope>IDENTIFICATION</scope>
    <source>
        <strain evidence="9">FAR1</strain>
    </source>
</reference>
<dbReference type="STRING" id="69004.A0A182QMC5"/>
<keyword evidence="3 8" id="KW-0812">Transmembrane</keyword>
<dbReference type="GO" id="GO:0007635">
    <property type="term" value="P:chemosensory behavior"/>
    <property type="evidence" value="ECO:0007669"/>
    <property type="project" value="TreeGrafter"/>
</dbReference>
<dbReference type="Proteomes" id="UP000075886">
    <property type="component" value="Unassembled WGS sequence"/>
</dbReference>
<comment type="subcellular location">
    <subcellularLocation>
        <location evidence="1 8">Cell membrane</location>
        <topology evidence="1 8">Multi-pass membrane protein</topology>
    </subcellularLocation>
</comment>
<keyword evidence="7 8" id="KW-0807">Transducer</keyword>
<dbReference type="GO" id="GO:0005886">
    <property type="term" value="C:plasma membrane"/>
    <property type="evidence" value="ECO:0007669"/>
    <property type="project" value="UniProtKB-SubCell"/>
</dbReference>
<dbReference type="VEuPathDB" id="VectorBase:AFAF013074"/>
<dbReference type="PANTHER" id="PTHR21143">
    <property type="entry name" value="INVERTEBRATE GUSTATORY RECEPTOR"/>
    <property type="match status" value="1"/>
</dbReference>
<evidence type="ECO:0000256" key="7">
    <source>
        <dbReference type="ARBA" id="ARBA00023224"/>
    </source>
</evidence>
<dbReference type="AlphaFoldDB" id="A0A182QMC5"/>
<sequence length="395" mass="45691">MMAGRDVHYDRRFGSVYPLFQLLGYALVPLHGQALTSLYTLTAVFVSLYITSEVLVMAYSLIKPETVFFLSDATGTFADAIQFEIALAVPLVSFLLSFGKRSLQRRIALLMDRIDKLLEANESDPGGLERFNHQLTGDILTFMLVYNVIPAVNEFFIISRISANLVWFRNWLLKVWFLILIRLGDSFFLLHVQYLQNRYRFLNYELQQMASGQARVLSPETIHERLVQLKEIQNLLKDLTGDVSDRFGWQLFGVITMLFICTTIDGYWMYASLYHDGNLYKVESFLCGISPVLMFFVLFNKCQRCVDEAELTFYHLHSVLNRALPFETIQLIESFSKQLHNEKMNFSAANFFDLRLSALTTIFASITTYLVIYINFIPKTDTFQDYNKEHNLVDA</sequence>
<keyword evidence="2 8" id="KW-1003">Cell membrane</keyword>
<dbReference type="InterPro" id="IPR013604">
    <property type="entry name" value="7TM_chemorcpt"/>
</dbReference>
<evidence type="ECO:0000256" key="3">
    <source>
        <dbReference type="ARBA" id="ARBA00022692"/>
    </source>
</evidence>
<dbReference type="PANTHER" id="PTHR21143:SF104">
    <property type="entry name" value="GUSTATORY RECEPTOR 8A-RELATED"/>
    <property type="match status" value="1"/>
</dbReference>
<dbReference type="GO" id="GO:0043025">
    <property type="term" value="C:neuronal cell body"/>
    <property type="evidence" value="ECO:0007669"/>
    <property type="project" value="TreeGrafter"/>
</dbReference>
<dbReference type="GO" id="GO:0050909">
    <property type="term" value="P:sensory perception of taste"/>
    <property type="evidence" value="ECO:0007669"/>
    <property type="project" value="InterPro"/>
</dbReference>
<evidence type="ECO:0000256" key="1">
    <source>
        <dbReference type="ARBA" id="ARBA00004651"/>
    </source>
</evidence>
<keyword evidence="5 8" id="KW-0472">Membrane</keyword>
<feature type="transmembrane region" description="Helical" evidence="8">
    <location>
        <begin position="247"/>
        <end position="270"/>
    </location>
</feature>
<proteinExistence type="inferred from homology"/>
<keyword evidence="4 8" id="KW-1133">Transmembrane helix</keyword>
<evidence type="ECO:0000256" key="6">
    <source>
        <dbReference type="ARBA" id="ARBA00023170"/>
    </source>
</evidence>
<comment type="similarity">
    <text evidence="8">Belongs to the insect chemoreceptor superfamily. Gustatory receptor (GR) family.</text>
</comment>
<protein>
    <recommendedName>
        <fullName evidence="8">Gustatory receptor</fullName>
    </recommendedName>
</protein>
<keyword evidence="10" id="KW-1185">Reference proteome</keyword>
<evidence type="ECO:0000256" key="5">
    <source>
        <dbReference type="ARBA" id="ARBA00023136"/>
    </source>
</evidence>
<comment type="function">
    <text evidence="8">Gustatory receptor which mediates acceptance or avoidance behavior, depending on its substrates.</text>
</comment>
<dbReference type="Pfam" id="PF08395">
    <property type="entry name" value="7tm_7"/>
    <property type="match status" value="1"/>
</dbReference>
<feature type="transmembrane region" description="Helical" evidence="8">
    <location>
        <begin position="282"/>
        <end position="299"/>
    </location>
</feature>
<dbReference type="GO" id="GO:0008049">
    <property type="term" value="P:male courtship behavior"/>
    <property type="evidence" value="ECO:0007669"/>
    <property type="project" value="TreeGrafter"/>
</dbReference>
<dbReference type="EMBL" id="AXCN02002064">
    <property type="status" value="NOT_ANNOTATED_CDS"/>
    <property type="molecule type" value="Genomic_DNA"/>
</dbReference>
<keyword evidence="6 8" id="KW-0675">Receptor</keyword>
<evidence type="ECO:0000313" key="9">
    <source>
        <dbReference type="EnsemblMetazoa" id="AFAF013074-PA"/>
    </source>
</evidence>
<organism evidence="9 10">
    <name type="scientific">Anopheles farauti</name>
    <dbReference type="NCBI Taxonomy" id="69004"/>
    <lineage>
        <taxon>Eukaryota</taxon>
        <taxon>Metazoa</taxon>
        <taxon>Ecdysozoa</taxon>
        <taxon>Arthropoda</taxon>
        <taxon>Hexapoda</taxon>
        <taxon>Insecta</taxon>
        <taxon>Pterygota</taxon>
        <taxon>Neoptera</taxon>
        <taxon>Endopterygota</taxon>
        <taxon>Diptera</taxon>
        <taxon>Nematocera</taxon>
        <taxon>Culicoidea</taxon>
        <taxon>Culicidae</taxon>
        <taxon>Anophelinae</taxon>
        <taxon>Anopheles</taxon>
    </lineage>
</organism>
<reference evidence="10" key="1">
    <citation type="submission" date="2014-01" db="EMBL/GenBank/DDBJ databases">
        <title>The Genome Sequence of Anopheles farauti FAR1 (V2).</title>
        <authorList>
            <consortium name="The Broad Institute Genomics Platform"/>
            <person name="Neafsey D.E."/>
            <person name="Besansky N."/>
            <person name="Howell P."/>
            <person name="Walton C."/>
            <person name="Young S.K."/>
            <person name="Zeng Q."/>
            <person name="Gargeya S."/>
            <person name="Fitzgerald M."/>
            <person name="Haas B."/>
            <person name="Abouelleil A."/>
            <person name="Allen A.W."/>
            <person name="Alvarado L."/>
            <person name="Arachchi H.M."/>
            <person name="Berlin A.M."/>
            <person name="Chapman S.B."/>
            <person name="Gainer-Dewar J."/>
            <person name="Goldberg J."/>
            <person name="Griggs A."/>
            <person name="Gujja S."/>
            <person name="Hansen M."/>
            <person name="Howarth C."/>
            <person name="Imamovic A."/>
            <person name="Ireland A."/>
            <person name="Larimer J."/>
            <person name="McCowan C."/>
            <person name="Murphy C."/>
            <person name="Pearson M."/>
            <person name="Poon T.W."/>
            <person name="Priest M."/>
            <person name="Roberts A."/>
            <person name="Saif S."/>
            <person name="Shea T."/>
            <person name="Sisk P."/>
            <person name="Sykes S."/>
            <person name="Wortman J."/>
            <person name="Nusbaum C."/>
            <person name="Birren B."/>
        </authorList>
    </citation>
    <scope>NUCLEOTIDE SEQUENCE [LARGE SCALE GENOMIC DNA]</scope>
    <source>
        <strain evidence="10">FAR1</strain>
    </source>
</reference>
<feature type="transmembrane region" description="Helical" evidence="8">
    <location>
        <begin position="354"/>
        <end position="376"/>
    </location>
</feature>
<feature type="transmembrane region" description="Helical" evidence="8">
    <location>
        <begin position="38"/>
        <end position="60"/>
    </location>
</feature>
<name>A0A182QMC5_9DIPT</name>
<feature type="transmembrane region" description="Helical" evidence="8">
    <location>
        <begin position="171"/>
        <end position="190"/>
    </location>
</feature>
<evidence type="ECO:0000313" key="10">
    <source>
        <dbReference type="Proteomes" id="UP000075886"/>
    </source>
</evidence>
<evidence type="ECO:0000256" key="8">
    <source>
        <dbReference type="RuleBase" id="RU363108"/>
    </source>
</evidence>
<feature type="transmembrane region" description="Helical" evidence="8">
    <location>
        <begin position="139"/>
        <end position="159"/>
    </location>
</feature>
<dbReference type="GO" id="GO:0030424">
    <property type="term" value="C:axon"/>
    <property type="evidence" value="ECO:0007669"/>
    <property type="project" value="TreeGrafter"/>
</dbReference>
<accession>A0A182QMC5</accession>
<dbReference type="EnsemblMetazoa" id="AFAF013074-RA">
    <property type="protein sequence ID" value="AFAF013074-PA"/>
    <property type="gene ID" value="AFAF013074"/>
</dbReference>
<dbReference type="GO" id="GO:0030425">
    <property type="term" value="C:dendrite"/>
    <property type="evidence" value="ECO:0007669"/>
    <property type="project" value="TreeGrafter"/>
</dbReference>
<evidence type="ECO:0000256" key="4">
    <source>
        <dbReference type="ARBA" id="ARBA00022989"/>
    </source>
</evidence>